<name>A7ZRZ9_ECO24</name>
<reference evidence="3" key="1">
    <citation type="journal article" date="2008" name="J. Bacteriol.">
        <title>The pangenome structure of Escherichia coli: comparative genomic analysis of E. coli commensal and pathogenic isolates.</title>
        <authorList>
            <person name="Rasko D.A."/>
            <person name="Rosovitz M.J."/>
            <person name="Myers G.S."/>
            <person name="Mongodin E.F."/>
            <person name="Fricke W.F."/>
            <person name="Gajer P."/>
            <person name="Crabtree J."/>
            <person name="Sebaihia M."/>
            <person name="Thomson N.R."/>
            <person name="Chaudhuri R."/>
            <person name="Henderson I.R."/>
            <person name="Sperandio V."/>
            <person name="Ravel J."/>
        </authorList>
    </citation>
    <scope>NUCLEOTIDE SEQUENCE [LARGE SCALE GENOMIC DNA]</scope>
    <source>
        <strain evidence="3">E24377A / ETEC</strain>
    </source>
</reference>
<keyword evidence="1" id="KW-0812">Transmembrane</keyword>
<dbReference type="AntiFam" id="ANF00064">
    <property type="entry name" value="Unclear, Possibly translation of poorly localized IS Element IS621"/>
</dbReference>
<dbReference type="HOGENOM" id="CLU_200382_0_0_6"/>
<organism evidence="2 3">
    <name type="scientific">Escherichia coli O139:H28 (strain E24377A / ETEC)</name>
    <dbReference type="NCBI Taxonomy" id="331111"/>
    <lineage>
        <taxon>Bacteria</taxon>
        <taxon>Pseudomonadati</taxon>
        <taxon>Pseudomonadota</taxon>
        <taxon>Gammaproteobacteria</taxon>
        <taxon>Enterobacterales</taxon>
        <taxon>Enterobacteriaceae</taxon>
        <taxon>Escherichia</taxon>
    </lineage>
</organism>
<keyword evidence="3" id="KW-1185">Reference proteome</keyword>
<evidence type="ECO:0000256" key="1">
    <source>
        <dbReference type="SAM" id="Phobius"/>
    </source>
</evidence>
<feature type="transmembrane region" description="Helical" evidence="1">
    <location>
        <begin position="17"/>
        <end position="35"/>
    </location>
</feature>
<dbReference type="Proteomes" id="UP000001122">
    <property type="component" value="Chromosome"/>
</dbReference>
<protein>
    <submittedName>
        <fullName evidence="2">Uncharacterized protein</fullName>
    </submittedName>
</protein>
<keyword evidence="1" id="KW-1133">Transmembrane helix</keyword>
<proteinExistence type="predicted"/>
<dbReference type="EMBL" id="CP000800">
    <property type="protein sequence ID" value="ABV19648.1"/>
    <property type="molecule type" value="Genomic_DNA"/>
</dbReference>
<evidence type="ECO:0000313" key="2">
    <source>
        <dbReference type="EMBL" id="ABV19648.1"/>
    </source>
</evidence>
<keyword evidence="1" id="KW-0472">Membrane</keyword>
<dbReference type="KEGG" id="ecw:EcE24377A_3582"/>
<dbReference type="AlphaFoldDB" id="A7ZRZ9"/>
<accession>A7ZRZ9</accession>
<sequence length="50" mass="5756">MLMLLCFVPDAGCDAGASYPAYGLFNSLMLLDFVGRIRRFRRIRQPVFTR</sequence>
<evidence type="ECO:0000313" key="3">
    <source>
        <dbReference type="Proteomes" id="UP000001122"/>
    </source>
</evidence>
<gene>
    <name evidence="2" type="ordered locus">EcE24377A_3582</name>
</gene>